<protein>
    <submittedName>
        <fullName evidence="1">Uncharacterized protein</fullName>
    </submittedName>
</protein>
<evidence type="ECO:0000313" key="2">
    <source>
        <dbReference type="Proteomes" id="UP000194641"/>
    </source>
</evidence>
<gene>
    <name evidence="1" type="ORF">HK17_05145</name>
</gene>
<name>A0A252AV05_9PROT</name>
<sequence>MRSLFCGGYYTFAILGLLNPPDGIIRNTVERMRFNQAADALQTSSSFLFADKYAELLDVTGLVNSRPGYFWPVGYTSYTDINGSRRAAICLALPIMWGAYWLESSICTCGDDNKIRKAREKLEALRQQFCSYLEGLEKNFDWEGGWIYEIAPIAQAVADAWKAVRSLGAVLLLTSPSPVSDLRALPEVSHVA</sequence>
<dbReference type="AlphaFoldDB" id="A0A252AV05"/>
<dbReference type="Proteomes" id="UP000194641">
    <property type="component" value="Unassembled WGS sequence"/>
</dbReference>
<proteinExistence type="predicted"/>
<comment type="caution">
    <text evidence="1">The sequence shown here is derived from an EMBL/GenBank/DDBJ whole genome shotgun (WGS) entry which is preliminary data.</text>
</comment>
<organism evidence="1 2">
    <name type="scientific">Acetobacter indonesiensis</name>
    <dbReference type="NCBI Taxonomy" id="104101"/>
    <lineage>
        <taxon>Bacteria</taxon>
        <taxon>Pseudomonadati</taxon>
        <taxon>Pseudomonadota</taxon>
        <taxon>Alphaproteobacteria</taxon>
        <taxon>Acetobacterales</taxon>
        <taxon>Acetobacteraceae</taxon>
        <taxon>Acetobacter</taxon>
    </lineage>
</organism>
<dbReference type="EMBL" id="JOPA01000017">
    <property type="protein sequence ID" value="OUI94096.1"/>
    <property type="molecule type" value="Genomic_DNA"/>
</dbReference>
<evidence type="ECO:0000313" key="1">
    <source>
        <dbReference type="EMBL" id="OUI94096.1"/>
    </source>
</evidence>
<accession>A0A252AV05</accession>
<reference evidence="2" key="1">
    <citation type="submission" date="2014-06" db="EMBL/GenBank/DDBJ databases">
        <authorList>
            <person name="Winans N.J."/>
            <person name="Newell P.D."/>
            <person name="Douglas A.E."/>
        </authorList>
    </citation>
    <scope>NUCLEOTIDE SEQUENCE [LARGE SCALE GENOMIC DNA]</scope>
</reference>